<keyword evidence="3" id="KW-1185">Reference proteome</keyword>
<dbReference type="Proteomes" id="UP000050514">
    <property type="component" value="Unassembled WGS sequence"/>
</dbReference>
<organism evidence="2 3">
    <name type="scientific">Bellilinea caldifistulae</name>
    <dbReference type="NCBI Taxonomy" id="360411"/>
    <lineage>
        <taxon>Bacteria</taxon>
        <taxon>Bacillati</taxon>
        <taxon>Chloroflexota</taxon>
        <taxon>Anaerolineae</taxon>
        <taxon>Anaerolineales</taxon>
        <taxon>Anaerolineaceae</taxon>
        <taxon>Bellilinea</taxon>
    </lineage>
</organism>
<dbReference type="InterPro" id="IPR009875">
    <property type="entry name" value="PilZ_domain"/>
</dbReference>
<dbReference type="AlphaFoldDB" id="A0A0P6XM67"/>
<evidence type="ECO:0000313" key="2">
    <source>
        <dbReference type="EMBL" id="KPL76288.1"/>
    </source>
</evidence>
<evidence type="ECO:0000313" key="3">
    <source>
        <dbReference type="Proteomes" id="UP000050514"/>
    </source>
</evidence>
<proteinExistence type="predicted"/>
<dbReference type="GO" id="GO:0035438">
    <property type="term" value="F:cyclic-di-GMP binding"/>
    <property type="evidence" value="ECO:0007669"/>
    <property type="project" value="InterPro"/>
</dbReference>
<sequence length="237" mass="27570">MSYPFLNDALQAVKSLAFQRVPLNLVSTYKGVHFIERIEPIKIGVDSITFRAPRLQVCVTLRDPVYLYSRVLPETVRAKPQLLNTNPQELRLSDFSFNGNLWFDRMEQRVQPDRPIEVMLKLHNRIYSASLRDISLHGAGLMLYIGDQPQFDVLVNTPVDLRFDLTPTTPMDVHGQVVCRRRVGSTMMYLGVRIFPSEEQTRWLENYIVRRKLEILNELDDLINEQMEPQTAADLYF</sequence>
<name>A0A0P6XM67_9CHLR</name>
<dbReference type="OrthoDB" id="10004313at2"/>
<dbReference type="EMBL" id="LGHJ01000012">
    <property type="protein sequence ID" value="KPL76288.1"/>
    <property type="molecule type" value="Genomic_DNA"/>
</dbReference>
<evidence type="ECO:0000259" key="1">
    <source>
        <dbReference type="Pfam" id="PF07238"/>
    </source>
</evidence>
<comment type="caution">
    <text evidence="2">The sequence shown here is derived from an EMBL/GenBank/DDBJ whole genome shotgun (WGS) entry which is preliminary data.</text>
</comment>
<accession>A0A0P6XM67</accession>
<dbReference type="Gene3D" id="2.40.10.220">
    <property type="entry name" value="predicted glycosyltransferase like domains"/>
    <property type="match status" value="1"/>
</dbReference>
<dbReference type="SUPFAM" id="SSF141371">
    <property type="entry name" value="PilZ domain-like"/>
    <property type="match status" value="1"/>
</dbReference>
<reference evidence="2 3" key="1">
    <citation type="submission" date="2015-07" db="EMBL/GenBank/DDBJ databases">
        <title>Draft genome of Bellilinea caldifistulae DSM 17877.</title>
        <authorList>
            <person name="Hemp J."/>
            <person name="Ward L.M."/>
            <person name="Pace L.A."/>
            <person name="Fischer W.W."/>
        </authorList>
    </citation>
    <scope>NUCLEOTIDE SEQUENCE [LARGE SCALE GENOMIC DNA]</scope>
    <source>
        <strain evidence="2 3">GOMI-1</strain>
    </source>
</reference>
<gene>
    <name evidence="2" type="ORF">AC812_06325</name>
</gene>
<dbReference type="Pfam" id="PF07238">
    <property type="entry name" value="PilZ"/>
    <property type="match status" value="1"/>
</dbReference>
<feature type="domain" description="PilZ" evidence="1">
    <location>
        <begin position="105"/>
        <end position="208"/>
    </location>
</feature>
<dbReference type="RefSeq" id="WP_061919235.1">
    <property type="nucleotide sequence ID" value="NZ_DF967971.1"/>
</dbReference>
<protein>
    <recommendedName>
        <fullName evidence="1">PilZ domain-containing protein</fullName>
    </recommendedName>
</protein>